<dbReference type="RefSeq" id="WP_058873341.1">
    <property type="nucleotide sequence ID" value="NZ_LQBK01000005.1"/>
</dbReference>
<dbReference type="SUPFAM" id="SSF103481">
    <property type="entry name" value="Multidrug resistance efflux transporter EmrE"/>
    <property type="match status" value="1"/>
</dbReference>
<dbReference type="InterPro" id="IPR045324">
    <property type="entry name" value="Small_multidrug_res"/>
</dbReference>
<keyword evidence="4 7" id="KW-0812">Transmembrane</keyword>
<evidence type="ECO:0000256" key="4">
    <source>
        <dbReference type="ARBA" id="ARBA00022692"/>
    </source>
</evidence>
<evidence type="ECO:0000256" key="6">
    <source>
        <dbReference type="ARBA" id="ARBA00023136"/>
    </source>
</evidence>
<organism evidence="9 10">
    <name type="scientific">Kocuria rosea subsp. polaris</name>
    <dbReference type="NCBI Taxonomy" id="136273"/>
    <lineage>
        <taxon>Bacteria</taxon>
        <taxon>Bacillati</taxon>
        <taxon>Actinomycetota</taxon>
        <taxon>Actinomycetes</taxon>
        <taxon>Micrococcales</taxon>
        <taxon>Micrococcaceae</taxon>
        <taxon>Kocuria</taxon>
    </lineage>
</organism>
<comment type="similarity">
    <text evidence="7">Belongs to the drug/metabolite transporter (DMT) superfamily. Small multidrug resistance (SMR) (TC 2.A.7.1) family.</text>
</comment>
<dbReference type="InterPro" id="IPR037185">
    <property type="entry name" value="EmrE-like"/>
</dbReference>
<evidence type="ECO:0000313" key="10">
    <source>
        <dbReference type="Proteomes" id="UP000053512"/>
    </source>
</evidence>
<comment type="subcellular location">
    <subcellularLocation>
        <location evidence="1 7">Cell membrane</location>
        <topology evidence="1 7">Multi-pass membrane protein</topology>
    </subcellularLocation>
</comment>
<sequence length="105" mass="10581">MSAWLVLVLSGVLEAVWASALAASDGLRRPVPAAVFVVTSAVSLAGLAHAMAELPTGTAYAVWVGIGAALTVAWSMLTGRESATPLRILLVLGIVGCVIGLKVVG</sequence>
<dbReference type="PANTHER" id="PTHR30561">
    <property type="entry name" value="SMR FAMILY PROTON-DEPENDENT DRUG EFFLUX TRANSPORTER SUGE"/>
    <property type="match status" value="1"/>
</dbReference>
<dbReference type="STRING" id="136273.GY22_04465"/>
<dbReference type="GO" id="GO:0005886">
    <property type="term" value="C:plasma membrane"/>
    <property type="evidence" value="ECO:0007669"/>
    <property type="project" value="UniProtKB-SubCell"/>
</dbReference>
<name>A0A0W8INE9_KOCRO</name>
<evidence type="ECO:0000256" key="5">
    <source>
        <dbReference type="ARBA" id="ARBA00022989"/>
    </source>
</evidence>
<accession>A0A0W8INE9</accession>
<dbReference type="EMBL" id="LQBK01000005">
    <property type="protein sequence ID" value="KUG61308.1"/>
    <property type="molecule type" value="Genomic_DNA"/>
</dbReference>
<keyword evidence="3" id="KW-1003">Cell membrane</keyword>
<dbReference type="InterPro" id="IPR000390">
    <property type="entry name" value="Small_drug/metabolite_transptr"/>
</dbReference>
<feature type="transmembrane region" description="Helical" evidence="8">
    <location>
        <begin position="59"/>
        <end position="77"/>
    </location>
</feature>
<comment type="caution">
    <text evidence="9">The sequence shown here is derived from an EMBL/GenBank/DDBJ whole genome shotgun (WGS) entry which is preliminary data.</text>
</comment>
<evidence type="ECO:0000256" key="7">
    <source>
        <dbReference type="RuleBase" id="RU003942"/>
    </source>
</evidence>
<dbReference type="eggNOG" id="COG2076">
    <property type="taxonomic scope" value="Bacteria"/>
</dbReference>
<feature type="transmembrane region" description="Helical" evidence="8">
    <location>
        <begin position="83"/>
        <end position="104"/>
    </location>
</feature>
<evidence type="ECO:0000256" key="1">
    <source>
        <dbReference type="ARBA" id="ARBA00004651"/>
    </source>
</evidence>
<dbReference type="Proteomes" id="UP000053512">
    <property type="component" value="Unassembled WGS sequence"/>
</dbReference>
<keyword evidence="2" id="KW-0813">Transport</keyword>
<reference evidence="10" key="1">
    <citation type="submission" date="2015-12" db="EMBL/GenBank/DDBJ databases">
        <authorList>
            <person name="Nair G.R."/>
            <person name="Kaur G."/>
            <person name="Mayilraj S."/>
        </authorList>
    </citation>
    <scope>NUCLEOTIDE SEQUENCE [LARGE SCALE GENOMIC DNA]</scope>
    <source>
        <strain evidence="10">CD08_4</strain>
    </source>
</reference>
<evidence type="ECO:0000256" key="8">
    <source>
        <dbReference type="SAM" id="Phobius"/>
    </source>
</evidence>
<dbReference type="Pfam" id="PF00893">
    <property type="entry name" value="Multi_Drug_Res"/>
    <property type="match status" value="1"/>
</dbReference>
<feature type="transmembrane region" description="Helical" evidence="8">
    <location>
        <begin position="32"/>
        <end position="52"/>
    </location>
</feature>
<dbReference type="AlphaFoldDB" id="A0A0W8INE9"/>
<dbReference type="OrthoDB" id="21828at2"/>
<dbReference type="Gene3D" id="1.10.3730.20">
    <property type="match status" value="1"/>
</dbReference>
<proteinExistence type="inferred from homology"/>
<dbReference type="GO" id="GO:0022857">
    <property type="term" value="F:transmembrane transporter activity"/>
    <property type="evidence" value="ECO:0007669"/>
    <property type="project" value="InterPro"/>
</dbReference>
<evidence type="ECO:0000256" key="3">
    <source>
        <dbReference type="ARBA" id="ARBA00022475"/>
    </source>
</evidence>
<protein>
    <submittedName>
        <fullName evidence="9">Ligand-binding protein SH3</fullName>
    </submittedName>
</protein>
<evidence type="ECO:0000313" key="9">
    <source>
        <dbReference type="EMBL" id="KUG61308.1"/>
    </source>
</evidence>
<keyword evidence="6 8" id="KW-0472">Membrane</keyword>
<dbReference type="PANTHER" id="PTHR30561:SF0">
    <property type="entry name" value="GUANIDINIUM EXPORTER"/>
    <property type="match status" value="1"/>
</dbReference>
<gene>
    <name evidence="9" type="ORF">AVL61_12945</name>
</gene>
<keyword evidence="5 8" id="KW-1133">Transmembrane helix</keyword>
<evidence type="ECO:0000256" key="2">
    <source>
        <dbReference type="ARBA" id="ARBA00022448"/>
    </source>
</evidence>